<organism evidence="9 10">
    <name type="scientific">Aquilegia coerulea</name>
    <name type="common">Rocky mountain columbine</name>
    <dbReference type="NCBI Taxonomy" id="218851"/>
    <lineage>
        <taxon>Eukaryota</taxon>
        <taxon>Viridiplantae</taxon>
        <taxon>Streptophyta</taxon>
        <taxon>Embryophyta</taxon>
        <taxon>Tracheophyta</taxon>
        <taxon>Spermatophyta</taxon>
        <taxon>Magnoliopsida</taxon>
        <taxon>Ranunculales</taxon>
        <taxon>Ranunculaceae</taxon>
        <taxon>Thalictroideae</taxon>
        <taxon>Aquilegia</taxon>
    </lineage>
</organism>
<comment type="similarity">
    <text evidence="3">In the C-terminal section; belongs to the pectinesterase family.</text>
</comment>
<dbReference type="Gene3D" id="1.20.140.40">
    <property type="entry name" value="Invertase/pectin methylesterase inhibitor family protein"/>
    <property type="match status" value="1"/>
</dbReference>
<dbReference type="GO" id="GO:0042545">
    <property type="term" value="P:cell wall modification"/>
    <property type="evidence" value="ECO:0007669"/>
    <property type="project" value="UniProtKB-UniRule"/>
</dbReference>
<proteinExistence type="inferred from homology"/>
<dbReference type="FunCoup" id="A0A2G5E4Q5">
    <property type="interactions" value="77"/>
</dbReference>
<feature type="active site" evidence="6">
    <location>
        <position position="399"/>
    </location>
</feature>
<dbReference type="Pfam" id="PF01095">
    <property type="entry name" value="Pectinesterase"/>
    <property type="match status" value="1"/>
</dbReference>
<comment type="pathway">
    <text evidence="1 7">Glycan metabolism; pectin degradation; 2-dehydro-3-deoxy-D-gluconate from pectin: step 1/5.</text>
</comment>
<dbReference type="InterPro" id="IPR033131">
    <property type="entry name" value="Pectinesterase_Asp_AS"/>
</dbReference>
<dbReference type="InterPro" id="IPR000070">
    <property type="entry name" value="Pectinesterase_cat"/>
</dbReference>
<keyword evidence="10" id="KW-1185">Reference proteome</keyword>
<dbReference type="GO" id="GO:0045490">
    <property type="term" value="P:pectin catabolic process"/>
    <property type="evidence" value="ECO:0007669"/>
    <property type="project" value="UniProtKB-UniRule"/>
</dbReference>
<evidence type="ECO:0000313" key="10">
    <source>
        <dbReference type="Proteomes" id="UP000230069"/>
    </source>
</evidence>
<feature type="chain" id="PRO_5013432273" description="Pectinesterase" evidence="7">
    <location>
        <begin position="21"/>
        <end position="564"/>
    </location>
</feature>
<dbReference type="UniPathway" id="UPA00545">
    <property type="reaction ID" value="UER00823"/>
</dbReference>
<evidence type="ECO:0000256" key="2">
    <source>
        <dbReference type="ARBA" id="ARBA00006027"/>
    </source>
</evidence>
<keyword evidence="4 7" id="KW-0378">Hydrolase</keyword>
<dbReference type="EMBL" id="KZ305029">
    <property type="protein sequence ID" value="PIA50735.1"/>
    <property type="molecule type" value="Genomic_DNA"/>
</dbReference>
<dbReference type="SUPFAM" id="SSF101148">
    <property type="entry name" value="Plant invertase/pectin methylesterase inhibitor"/>
    <property type="match status" value="1"/>
</dbReference>
<evidence type="ECO:0000256" key="7">
    <source>
        <dbReference type="RuleBase" id="RU000589"/>
    </source>
</evidence>
<dbReference type="CDD" id="cd15798">
    <property type="entry name" value="PMEI-like_3"/>
    <property type="match status" value="1"/>
</dbReference>
<dbReference type="InParanoid" id="A0A2G5E4Q5"/>
<dbReference type="InterPro" id="IPR035513">
    <property type="entry name" value="Invertase/methylesterase_inhib"/>
</dbReference>
<dbReference type="SMART" id="SM00856">
    <property type="entry name" value="PMEI"/>
    <property type="match status" value="1"/>
</dbReference>
<evidence type="ECO:0000256" key="1">
    <source>
        <dbReference type="ARBA" id="ARBA00005184"/>
    </source>
</evidence>
<dbReference type="GO" id="GO:0004857">
    <property type="term" value="F:enzyme inhibitor activity"/>
    <property type="evidence" value="ECO:0007669"/>
    <property type="project" value="InterPro"/>
</dbReference>
<evidence type="ECO:0000256" key="6">
    <source>
        <dbReference type="PROSITE-ProRule" id="PRU10040"/>
    </source>
</evidence>
<comment type="catalytic activity">
    <reaction evidence="7">
        <text>[(1-&gt;4)-alpha-D-galacturonosyl methyl ester](n) + n H2O = [(1-&gt;4)-alpha-D-galacturonosyl](n) + n methanol + n H(+)</text>
        <dbReference type="Rhea" id="RHEA:22380"/>
        <dbReference type="Rhea" id="RHEA-COMP:14570"/>
        <dbReference type="Rhea" id="RHEA-COMP:14573"/>
        <dbReference type="ChEBI" id="CHEBI:15377"/>
        <dbReference type="ChEBI" id="CHEBI:15378"/>
        <dbReference type="ChEBI" id="CHEBI:17790"/>
        <dbReference type="ChEBI" id="CHEBI:140522"/>
        <dbReference type="ChEBI" id="CHEBI:140523"/>
        <dbReference type="EC" id="3.1.1.11"/>
    </reaction>
</comment>
<dbReference type="EC" id="3.1.1.11" evidence="7"/>
<feature type="domain" description="Pectinesterase inhibitor" evidence="8">
    <location>
        <begin position="40"/>
        <end position="193"/>
    </location>
</feature>
<keyword evidence="7" id="KW-0732">Signal</keyword>
<dbReference type="InterPro" id="IPR012334">
    <property type="entry name" value="Pectin_lyas_fold"/>
</dbReference>
<dbReference type="STRING" id="218851.A0A2G5E4Q5"/>
<accession>A0A2G5E4Q5</accession>
<reference evidence="9 10" key="1">
    <citation type="submission" date="2017-09" db="EMBL/GenBank/DDBJ databases">
        <title>WGS assembly of Aquilegia coerulea Goldsmith.</title>
        <authorList>
            <person name="Hodges S."/>
            <person name="Kramer E."/>
            <person name="Nordborg M."/>
            <person name="Tomkins J."/>
            <person name="Borevitz J."/>
            <person name="Derieg N."/>
            <person name="Yan J."/>
            <person name="Mihaltcheva S."/>
            <person name="Hayes R.D."/>
            <person name="Rokhsar D."/>
        </authorList>
    </citation>
    <scope>NUCLEOTIDE SEQUENCE [LARGE SCALE GENOMIC DNA]</scope>
    <source>
        <strain evidence="10">cv. Goldsmith</strain>
    </source>
</reference>
<evidence type="ECO:0000313" key="9">
    <source>
        <dbReference type="EMBL" id="PIA50735.1"/>
    </source>
</evidence>
<sequence>MGKAVLASISLILVVGVVIGVVAVVSRGSGNGKDSGGLATGMKAVDTLCAPTEYKDVCIKTLSPVAEKNINVSPKDLMQKTFEAVVNEVNKALEKSASLGNSVTNSSYDELSMDGCKEVMDYAAYSLRKAISKVAKTEIKSIGDLSDDLNTWLSSVLAYKSSCLDEIENPELKKAMEDALSDTNKITANALGIIEEVANFLGKINITIPSFDSLKHNSRRLLSADGYPTWFSAANRKLLAAAGNQIKPNVVVAKDGSGQFKTINEAIAAYPKNHQGRFVIYVKAGVYKEYVVVPQKAINVYMYGDGPRKTIVTGDKNFGIQGINTMNTATFAAIGDGFIAKSMAFQNTAGAAGHQAVALRVTSDMSAFYNCRIDGYQDTLYYHTQRSYYRNCVISGTIDFIFGKGAALIQNSKIIVRKGGANQFNTVTADGRENKLMRTGLVIQSSNIVADAQLNPVRFTTKSYLGRPWKEFARTMVMESTITDVISPEGWTIWNATHPHSDLSEIREYGNTGVGGSTSRRVKWKGLQIVTDRKVAEQYTAGPFFDGGKWIPATGAPVQLGLRR</sequence>
<dbReference type="NCBIfam" id="TIGR01614">
    <property type="entry name" value="PME_inhib"/>
    <property type="match status" value="1"/>
</dbReference>
<dbReference type="OrthoDB" id="2019149at2759"/>
<evidence type="ECO:0000256" key="4">
    <source>
        <dbReference type="ARBA" id="ARBA00022801"/>
    </source>
</evidence>
<dbReference type="FunFam" id="2.160.20.10:FF:000001">
    <property type="entry name" value="Pectinesterase"/>
    <property type="match status" value="1"/>
</dbReference>
<evidence type="ECO:0000256" key="5">
    <source>
        <dbReference type="ARBA" id="ARBA00023085"/>
    </source>
</evidence>
<name>A0A2G5E4Q5_AQUCA</name>
<dbReference type="InterPro" id="IPR011050">
    <property type="entry name" value="Pectin_lyase_fold/virulence"/>
</dbReference>
<dbReference type="Proteomes" id="UP000230069">
    <property type="component" value="Unassembled WGS sequence"/>
</dbReference>
<dbReference type="PANTHER" id="PTHR31707">
    <property type="entry name" value="PECTINESTERASE"/>
    <property type="match status" value="1"/>
</dbReference>
<keyword evidence="5 7" id="KW-0063">Aspartyl esterase</keyword>
<dbReference type="Pfam" id="PF04043">
    <property type="entry name" value="PMEI"/>
    <property type="match status" value="1"/>
</dbReference>
<evidence type="ECO:0000259" key="8">
    <source>
        <dbReference type="SMART" id="SM00856"/>
    </source>
</evidence>
<dbReference type="AlphaFoldDB" id="A0A2G5E4Q5"/>
<gene>
    <name evidence="9" type="ORF">AQUCO_01200160v1</name>
</gene>
<dbReference type="InterPro" id="IPR006501">
    <property type="entry name" value="Pectinesterase_inhib_dom"/>
</dbReference>
<dbReference type="Gene3D" id="2.160.20.10">
    <property type="entry name" value="Single-stranded right-handed beta-helix, Pectin lyase-like"/>
    <property type="match status" value="1"/>
</dbReference>
<evidence type="ECO:0000256" key="3">
    <source>
        <dbReference type="ARBA" id="ARBA00007786"/>
    </source>
</evidence>
<protein>
    <recommendedName>
        <fullName evidence="7">Pectinesterase</fullName>
        <ecNumber evidence="7">3.1.1.11</ecNumber>
    </recommendedName>
</protein>
<comment type="similarity">
    <text evidence="2">In the N-terminal section; belongs to the PMEI family.</text>
</comment>
<dbReference type="SUPFAM" id="SSF51126">
    <property type="entry name" value="Pectin lyase-like"/>
    <property type="match status" value="1"/>
</dbReference>
<dbReference type="PROSITE" id="PS00503">
    <property type="entry name" value="PECTINESTERASE_2"/>
    <property type="match status" value="1"/>
</dbReference>
<feature type="signal peptide" evidence="7">
    <location>
        <begin position="1"/>
        <end position="20"/>
    </location>
</feature>
<dbReference type="GO" id="GO:0030599">
    <property type="term" value="F:pectinesterase activity"/>
    <property type="evidence" value="ECO:0007669"/>
    <property type="project" value="UniProtKB-UniRule"/>
</dbReference>